<name>A0ABV6KSF4_9BACI</name>
<dbReference type="RefSeq" id="WP_377058414.1">
    <property type="nucleotide sequence ID" value="NZ_JBHLUU010000098.1"/>
</dbReference>
<dbReference type="EMBL" id="JBHLUU010000098">
    <property type="protein sequence ID" value="MFC0476261.1"/>
    <property type="molecule type" value="Genomic_DNA"/>
</dbReference>
<evidence type="ECO:0000313" key="3">
    <source>
        <dbReference type="Proteomes" id="UP001589738"/>
    </source>
</evidence>
<sequence length="102" mass="11602">MSELRKILSLYFLLLLVSCQSVSDSSHISEEDVVKTLQENGIQLVEADIPHGNSFGTDLRNVTPGSYLLSEKPFFIYEFENEKDIEKGIREFAKKTETMELA</sequence>
<comment type="caution">
    <text evidence="2">The sequence shown here is derived from an EMBL/GenBank/DDBJ whole genome shotgun (WGS) entry which is preliminary data.</text>
</comment>
<accession>A0ABV6KSF4</accession>
<reference evidence="2 3" key="1">
    <citation type="submission" date="2024-09" db="EMBL/GenBank/DDBJ databases">
        <authorList>
            <person name="Sun Q."/>
            <person name="Mori K."/>
        </authorList>
    </citation>
    <scope>NUCLEOTIDE SEQUENCE [LARGE SCALE GENOMIC DNA]</scope>
    <source>
        <strain evidence="2 3">CGMCC 1.9126</strain>
    </source>
</reference>
<evidence type="ECO:0000256" key="1">
    <source>
        <dbReference type="SAM" id="SignalP"/>
    </source>
</evidence>
<proteinExistence type="predicted"/>
<dbReference type="PROSITE" id="PS51257">
    <property type="entry name" value="PROKAR_LIPOPROTEIN"/>
    <property type="match status" value="1"/>
</dbReference>
<protein>
    <submittedName>
        <fullName evidence="2">Uncharacterized protein</fullName>
    </submittedName>
</protein>
<evidence type="ECO:0000313" key="2">
    <source>
        <dbReference type="EMBL" id="MFC0476261.1"/>
    </source>
</evidence>
<organism evidence="2 3">
    <name type="scientific">Robertmurraya beringensis</name>
    <dbReference type="NCBI Taxonomy" id="641660"/>
    <lineage>
        <taxon>Bacteria</taxon>
        <taxon>Bacillati</taxon>
        <taxon>Bacillota</taxon>
        <taxon>Bacilli</taxon>
        <taxon>Bacillales</taxon>
        <taxon>Bacillaceae</taxon>
        <taxon>Robertmurraya</taxon>
    </lineage>
</organism>
<dbReference type="Proteomes" id="UP001589738">
    <property type="component" value="Unassembled WGS sequence"/>
</dbReference>
<keyword evidence="1" id="KW-0732">Signal</keyword>
<keyword evidence="3" id="KW-1185">Reference proteome</keyword>
<gene>
    <name evidence="2" type="ORF">ACFFHF_13565</name>
</gene>
<feature type="signal peptide" evidence="1">
    <location>
        <begin position="1"/>
        <end position="23"/>
    </location>
</feature>
<feature type="chain" id="PRO_5046476654" evidence="1">
    <location>
        <begin position="24"/>
        <end position="102"/>
    </location>
</feature>